<evidence type="ECO:0000313" key="2">
    <source>
        <dbReference type="Proteomes" id="UP000011541"/>
    </source>
</evidence>
<dbReference type="Proteomes" id="UP000011541">
    <property type="component" value="Chromosome"/>
</dbReference>
<dbReference type="HOGENOM" id="CLU_202943_0_0_4"/>
<proteinExistence type="predicted"/>
<gene>
    <name evidence="1" type="ORF">CONE_0523</name>
</gene>
<protein>
    <submittedName>
        <fullName evidence="1">Uncharacterized protein</fullName>
    </submittedName>
</protein>
<dbReference type="RefSeq" id="WP_015396986.1">
    <property type="nucleotide sequence ID" value="NC_020299.1"/>
</dbReference>
<dbReference type="KEGG" id="kon:CONE_0523"/>
<dbReference type="OrthoDB" id="8521245at2"/>
<keyword evidence="2" id="KW-1185">Reference proteome</keyword>
<reference evidence="1 2" key="1">
    <citation type="journal article" date="2013" name="Genome Biol. Evol.">
        <title>Genome evolution and phylogenomic analysis of candidatus kinetoplastibacterium, the betaproteobacterial endosymbionts of strigomonas and angomonas.</title>
        <authorList>
            <person name="Alves J.M."/>
            <person name="Serrano M.G."/>
            <person name="Maia da Silva F."/>
            <person name="Voegtly L.J."/>
            <person name="Matveyev A.V."/>
            <person name="Teixeira M.M."/>
            <person name="Camargo E.P."/>
            <person name="Buck G.A."/>
        </authorList>
    </citation>
    <scope>NUCLEOTIDE SEQUENCE [LARGE SCALE GENOMIC DNA]</scope>
    <source>
        <strain evidence="1 2">TCC290E</strain>
    </source>
</reference>
<name>M1LYU1_9PROT</name>
<organism evidence="1 2">
    <name type="scientific">Candidatus Kinetoplastidibacterium stringomonadis TCC290E</name>
    <dbReference type="NCBI Taxonomy" id="1208920"/>
    <lineage>
        <taxon>Bacteria</taxon>
        <taxon>Pseudomonadati</taxon>
        <taxon>Pseudomonadota</taxon>
        <taxon>Betaproteobacteria</taxon>
        <taxon>Candidatus Kinetoplastidibacterium</taxon>
    </lineage>
</organism>
<dbReference type="EMBL" id="CP003805">
    <property type="protein sequence ID" value="AGF48299.1"/>
    <property type="molecule type" value="Genomic_DNA"/>
</dbReference>
<dbReference type="PATRIC" id="fig|1208920.3.peg.286"/>
<evidence type="ECO:0000313" key="1">
    <source>
        <dbReference type="EMBL" id="AGF48299.1"/>
    </source>
</evidence>
<dbReference type="STRING" id="1208920.CONE_0523"/>
<dbReference type="AlphaFoldDB" id="M1LYU1"/>
<sequence length="73" mass="8029">MCFYSQNDILVDISTAAMDTGGYGVFLKITSDSGSEIDNVFSYLGDCGSLYEAVNLAEIFANKWIDENLIMNN</sequence>
<accession>M1LYU1</accession>